<evidence type="ECO:0000313" key="6">
    <source>
        <dbReference type="EMBL" id="HHN51913.1"/>
    </source>
</evidence>
<dbReference type="EMBL" id="DRXG01000021">
    <property type="protein sequence ID" value="HHN51913.1"/>
    <property type="molecule type" value="Genomic_DNA"/>
</dbReference>
<dbReference type="SUPFAM" id="SSF53822">
    <property type="entry name" value="Periplasmic binding protein-like I"/>
    <property type="match status" value="1"/>
</dbReference>
<keyword evidence="2" id="KW-1133">Transmembrane helix</keyword>
<comment type="caution">
    <text evidence="5">The sequence shown here is derived from an EMBL/GenBank/DDBJ whole genome shotgun (WGS) entry which is preliminary data.</text>
</comment>
<dbReference type="EMBL" id="DTAD01000022">
    <property type="protein sequence ID" value="HGN89877.1"/>
    <property type="molecule type" value="Genomic_DNA"/>
</dbReference>
<dbReference type="PANTHER" id="PTHR30483">
    <property type="entry name" value="LEUCINE-SPECIFIC-BINDING PROTEIN"/>
    <property type="match status" value="1"/>
</dbReference>
<dbReference type="AlphaFoldDB" id="A0A7C4E1A4"/>
<dbReference type="InterPro" id="IPR051010">
    <property type="entry name" value="BCAA_transport"/>
</dbReference>
<dbReference type="EMBL" id="DTCM01000074">
    <property type="protein sequence ID" value="HGL41154.1"/>
    <property type="molecule type" value="Genomic_DNA"/>
</dbReference>
<evidence type="ECO:0000256" key="1">
    <source>
        <dbReference type="ARBA" id="ARBA00022729"/>
    </source>
</evidence>
<dbReference type="Gene3D" id="3.40.50.2300">
    <property type="match status" value="2"/>
</dbReference>
<protein>
    <submittedName>
        <fullName evidence="5">ABC transporter substrate-binding protein</fullName>
    </submittedName>
</protein>
<keyword evidence="1" id="KW-0732">Signal</keyword>
<evidence type="ECO:0000256" key="2">
    <source>
        <dbReference type="SAM" id="Phobius"/>
    </source>
</evidence>
<proteinExistence type="predicted"/>
<evidence type="ECO:0000313" key="5">
    <source>
        <dbReference type="EMBL" id="HGN89877.1"/>
    </source>
</evidence>
<dbReference type="PANTHER" id="PTHR30483:SF40">
    <property type="entry name" value="HISTIDINE KINASE"/>
    <property type="match status" value="1"/>
</dbReference>
<dbReference type="InterPro" id="IPR028082">
    <property type="entry name" value="Peripla_BP_I"/>
</dbReference>
<organism evidence="5">
    <name type="scientific">Caldiarchaeum subterraneum</name>
    <dbReference type="NCBI Taxonomy" id="311458"/>
    <lineage>
        <taxon>Archaea</taxon>
        <taxon>Nitrososphaerota</taxon>
        <taxon>Candidatus Caldarchaeales</taxon>
        <taxon>Candidatus Caldarchaeaceae</taxon>
        <taxon>Candidatus Caldarchaeum</taxon>
    </lineage>
</organism>
<evidence type="ECO:0000313" key="4">
    <source>
        <dbReference type="EMBL" id="HGL41154.1"/>
    </source>
</evidence>
<keyword evidence="2" id="KW-0812">Transmembrane</keyword>
<feature type="domain" description="Leucine-binding protein" evidence="3">
    <location>
        <begin position="81"/>
        <end position="404"/>
    </location>
</feature>
<keyword evidence="2" id="KW-0472">Membrane</keyword>
<reference evidence="5" key="1">
    <citation type="journal article" date="2020" name="mSystems">
        <title>Genome- and Community-Level Interaction Insights into Carbon Utilization and Element Cycling Functions of Hydrothermarchaeota in Hydrothermal Sediment.</title>
        <authorList>
            <person name="Zhou Z."/>
            <person name="Liu Y."/>
            <person name="Xu W."/>
            <person name="Pan J."/>
            <person name="Luo Z.H."/>
            <person name="Li M."/>
        </authorList>
    </citation>
    <scope>NUCLEOTIDE SEQUENCE [LARGE SCALE GENOMIC DNA]</scope>
    <source>
        <strain evidence="6">SpSt-1073</strain>
        <strain evidence="5">SpSt-613</strain>
        <strain evidence="4">SpSt-669</strain>
    </source>
</reference>
<evidence type="ECO:0000259" key="3">
    <source>
        <dbReference type="Pfam" id="PF13458"/>
    </source>
</evidence>
<sequence>MSRKSSAGVSSSVAGAAAVVALIVGLLIGGIGLGPILSPAQTITQTRTVATTVTAGGATVTQTVQQTVTTTVTAAGGLSGEVTIGTLLCLSAVLSSYAENERVAMDLAAREVNDFLQRAGAGFRIRMIHEDTACNPATAEEKVRSFNARGVKLIVGPMTSAEIRQIKSYVDANKILIISQSSTAPDLKIPNDFVYRFTTADDIQGPIGPRLAKLLGITHFLYVWRGDAWGDGLHTVSTAEANRLGLNLVFELRYAPDKTEFSAEVSQLNAKVTELINQGVSPDKIMVEIVGFDEVVAFLSAANDYPNLKRIKWFGSDGTAVTAAIFQDPAATSFAEQVKWINPLFFATTPDRKARVDAEVLRVLGRSPPDAYSYAAYSAVWAYALALMATQKYDAEAVRAVLPTIASDFLNLKLDDAGDLPYSDYILWVVKTVNGQPRWVEAGRYVYATGTFEWAEGFTP</sequence>
<name>A0A7C4E1A4_CALS0</name>
<accession>A0A7C4E1A4</accession>
<dbReference type="Pfam" id="PF13458">
    <property type="entry name" value="Peripla_BP_6"/>
    <property type="match status" value="1"/>
</dbReference>
<feature type="transmembrane region" description="Helical" evidence="2">
    <location>
        <begin position="12"/>
        <end position="37"/>
    </location>
</feature>
<dbReference type="InterPro" id="IPR028081">
    <property type="entry name" value="Leu-bd"/>
</dbReference>
<gene>
    <name evidence="6" type="ORF">ENM30_01225</name>
    <name evidence="5" type="ORF">ENT82_01950</name>
    <name evidence="4" type="ORF">ENU43_05775</name>
</gene>